<comment type="caution">
    <text evidence="4">The sequence shown here is derived from an EMBL/GenBank/DDBJ whole genome shotgun (WGS) entry which is preliminary data.</text>
</comment>
<protein>
    <recommendedName>
        <fullName evidence="2">Segregation and condensation protein A</fullName>
    </recommendedName>
</protein>
<evidence type="ECO:0000256" key="1">
    <source>
        <dbReference type="ARBA" id="ARBA00022829"/>
    </source>
</evidence>
<sequence length="292" mass="32161">MSRVSQAQVTNTRHADFQGEAAVDESTSPNPGFSVTLDVYQGPFDVLLGLLANKRLELTEVSLSAITEEFIAYVRRLDFEDGLDEASAFLDVAAVLIEAKSAALLPGGEDGEQSEQSMEALRERDLIFARLLQYKAFKRAGDDFRARLLANSGRYPHTPENDTSFADRLPELQWEVDGEALARIAAQVLANAPMTEVSVAQLHVPIVDLRQQAALVRERLTANKGAVVTFKALVSDVQSPMEMVARFLAILAFFKQGAVHVKQSGPFEELYLRWDADAEDTQEVTLSAKDFA</sequence>
<dbReference type="EMBL" id="JAAXZR010000022">
    <property type="protein sequence ID" value="NLT79897.1"/>
    <property type="molecule type" value="Genomic_DNA"/>
</dbReference>
<keyword evidence="1" id="KW-0159">Chromosome partition</keyword>
<name>A0A971IDE6_9BIFI</name>
<reference evidence="4" key="1">
    <citation type="journal article" date="2020" name="Biotechnol. Biofuels">
        <title>New insights from the biogas microbiome by comprehensive genome-resolved metagenomics of nearly 1600 species originating from multiple anaerobic digesters.</title>
        <authorList>
            <person name="Campanaro S."/>
            <person name="Treu L."/>
            <person name="Rodriguez-R L.M."/>
            <person name="Kovalovszki A."/>
            <person name="Ziels R.M."/>
            <person name="Maus I."/>
            <person name="Zhu X."/>
            <person name="Kougias P.G."/>
            <person name="Basile A."/>
            <person name="Luo G."/>
            <person name="Schluter A."/>
            <person name="Konstantinidis K.T."/>
            <person name="Angelidaki I."/>
        </authorList>
    </citation>
    <scope>NUCLEOTIDE SEQUENCE</scope>
    <source>
        <strain evidence="4">AS01afH2WH_6</strain>
    </source>
</reference>
<proteinExistence type="predicted"/>
<dbReference type="GO" id="GO:0007059">
    <property type="term" value="P:chromosome segregation"/>
    <property type="evidence" value="ECO:0007669"/>
    <property type="project" value="UniProtKB-KW"/>
</dbReference>
<organism evidence="4 5">
    <name type="scientific">Bifidobacterium crudilactis</name>
    <dbReference type="NCBI Taxonomy" id="327277"/>
    <lineage>
        <taxon>Bacteria</taxon>
        <taxon>Bacillati</taxon>
        <taxon>Actinomycetota</taxon>
        <taxon>Actinomycetes</taxon>
        <taxon>Bifidobacteriales</taxon>
        <taxon>Bifidobacteriaceae</taxon>
        <taxon>Bifidobacterium</taxon>
    </lineage>
</organism>
<evidence type="ECO:0000313" key="5">
    <source>
        <dbReference type="Proteomes" id="UP000767327"/>
    </source>
</evidence>
<dbReference type="Gene3D" id="6.10.250.2410">
    <property type="match status" value="1"/>
</dbReference>
<dbReference type="PANTHER" id="PTHR33969">
    <property type="entry name" value="SEGREGATION AND CONDENSATION PROTEIN A"/>
    <property type="match status" value="1"/>
</dbReference>
<dbReference type="AlphaFoldDB" id="A0A971IDE6"/>
<feature type="region of interest" description="Disordered" evidence="3">
    <location>
        <begin position="1"/>
        <end position="29"/>
    </location>
</feature>
<reference evidence="4" key="2">
    <citation type="submission" date="2020-01" db="EMBL/GenBank/DDBJ databases">
        <authorList>
            <person name="Campanaro S."/>
        </authorList>
    </citation>
    <scope>NUCLEOTIDE SEQUENCE</scope>
    <source>
        <strain evidence="4">AS01afH2WH_6</strain>
    </source>
</reference>
<dbReference type="InterPro" id="IPR003768">
    <property type="entry name" value="ScpA"/>
</dbReference>
<accession>A0A971IDE6</accession>
<dbReference type="InterPro" id="IPR023093">
    <property type="entry name" value="ScpA-like_C"/>
</dbReference>
<evidence type="ECO:0000256" key="2">
    <source>
        <dbReference type="ARBA" id="ARBA00044777"/>
    </source>
</evidence>
<dbReference type="PANTHER" id="PTHR33969:SF2">
    <property type="entry name" value="SEGREGATION AND CONDENSATION PROTEIN A"/>
    <property type="match status" value="1"/>
</dbReference>
<dbReference type="Pfam" id="PF02616">
    <property type="entry name" value="SMC_ScpA"/>
    <property type="match status" value="1"/>
</dbReference>
<dbReference type="Proteomes" id="UP000767327">
    <property type="component" value="Unassembled WGS sequence"/>
</dbReference>
<evidence type="ECO:0000313" key="4">
    <source>
        <dbReference type="EMBL" id="NLT79897.1"/>
    </source>
</evidence>
<evidence type="ECO:0000256" key="3">
    <source>
        <dbReference type="SAM" id="MobiDB-lite"/>
    </source>
</evidence>
<dbReference type="Gene3D" id="1.10.10.580">
    <property type="entry name" value="Structural maintenance of chromosome 1. Chain E"/>
    <property type="match status" value="1"/>
</dbReference>
<gene>
    <name evidence="4" type="ORF">GXW98_06410</name>
</gene>
<feature type="compositionally biased region" description="Polar residues" evidence="3">
    <location>
        <begin position="1"/>
        <end position="12"/>
    </location>
</feature>